<feature type="transmembrane region" description="Helical" evidence="6">
    <location>
        <begin position="229"/>
        <end position="248"/>
    </location>
</feature>
<dbReference type="EMBL" id="RBZY01000091">
    <property type="protein sequence ID" value="RWR15710.1"/>
    <property type="molecule type" value="Genomic_DNA"/>
</dbReference>
<evidence type="ECO:0000256" key="5">
    <source>
        <dbReference type="ARBA" id="ARBA00023136"/>
    </source>
</evidence>
<evidence type="ECO:0000313" key="7">
    <source>
        <dbReference type="EMBL" id="RWR15710.1"/>
    </source>
</evidence>
<proteinExistence type="predicted"/>
<keyword evidence="5 6" id="KW-0472">Membrane</keyword>
<comment type="subcellular location">
    <subcellularLocation>
        <location evidence="1">Cell membrane</location>
        <topology evidence="1">Multi-pass membrane protein</topology>
    </subcellularLocation>
</comment>
<feature type="transmembrane region" description="Helical" evidence="6">
    <location>
        <begin position="187"/>
        <end position="209"/>
    </location>
</feature>
<keyword evidence="2" id="KW-1003">Cell membrane</keyword>
<evidence type="ECO:0000256" key="1">
    <source>
        <dbReference type="ARBA" id="ARBA00004651"/>
    </source>
</evidence>
<dbReference type="AlphaFoldDB" id="A0A3S3KU10"/>
<evidence type="ECO:0000256" key="4">
    <source>
        <dbReference type="ARBA" id="ARBA00022989"/>
    </source>
</evidence>
<evidence type="ECO:0000256" key="2">
    <source>
        <dbReference type="ARBA" id="ARBA00022475"/>
    </source>
</evidence>
<feature type="transmembrane region" description="Helical" evidence="6">
    <location>
        <begin position="81"/>
        <end position="101"/>
    </location>
</feature>
<dbReference type="GO" id="GO:0005886">
    <property type="term" value="C:plasma membrane"/>
    <property type="evidence" value="ECO:0007669"/>
    <property type="project" value="UniProtKB-SubCell"/>
</dbReference>
<dbReference type="OrthoDB" id="5024156at2"/>
<dbReference type="Proteomes" id="UP000285970">
    <property type="component" value="Unassembled WGS sequence"/>
</dbReference>
<name>A0A3S3KU10_9MICO</name>
<dbReference type="Pfam" id="PF09678">
    <property type="entry name" value="Caa3_CtaG"/>
    <property type="match status" value="1"/>
</dbReference>
<feature type="transmembrane region" description="Helical" evidence="6">
    <location>
        <begin position="15"/>
        <end position="35"/>
    </location>
</feature>
<dbReference type="RefSeq" id="WP_128218988.1">
    <property type="nucleotide sequence ID" value="NZ_RBZY01000091.1"/>
</dbReference>
<feature type="transmembrane region" description="Helical" evidence="6">
    <location>
        <begin position="47"/>
        <end position="69"/>
    </location>
</feature>
<evidence type="ECO:0000256" key="3">
    <source>
        <dbReference type="ARBA" id="ARBA00022692"/>
    </source>
</evidence>
<sequence length="269" mass="28365">MPHHASGSGGLSVEVILALPFALALILYGGGVVFHRRRGSTWPWYRSLFWVLGVGAAAAGFVGPLAVAAHGDFVAHMGAHLLVGMAAPLLLVLASPVTLALRTLHVVPARRLARILSSWPARVATAPVVAAVVNVGGMWLLYATPLYDAMREDVLLHLVVMAHFLLAGYVFTVAIIPIDPAPHRAGFPLRIAVLVLALAAHGILAKTIYARPPAGVATPEAQAGAMLMYYAGDVIDAVIIAVLCAQWYRHGSFGIRRSAAAVPRHTARG</sequence>
<organism evidence="7 8">
    <name type="scientific">Microbacterium enclense</name>
    <dbReference type="NCBI Taxonomy" id="993073"/>
    <lineage>
        <taxon>Bacteria</taxon>
        <taxon>Bacillati</taxon>
        <taxon>Actinomycetota</taxon>
        <taxon>Actinomycetes</taxon>
        <taxon>Micrococcales</taxon>
        <taxon>Microbacteriaceae</taxon>
        <taxon>Microbacterium</taxon>
    </lineage>
</organism>
<accession>A0A3S3KU10</accession>
<feature type="transmembrane region" description="Helical" evidence="6">
    <location>
        <begin position="154"/>
        <end position="175"/>
    </location>
</feature>
<reference evidence="7 8" key="1">
    <citation type="journal article" date="2018" name="Front. Microbiol.">
        <title>Novel Insights Into Bacterial Dimethylsulfoniopropionate Catabolism in the East China Sea.</title>
        <authorList>
            <person name="Liu J."/>
            <person name="Liu J."/>
            <person name="Zhang S.H."/>
            <person name="Liang J."/>
            <person name="Lin H."/>
            <person name="Song D."/>
            <person name="Yang G.P."/>
            <person name="Todd J.D."/>
            <person name="Zhang X.H."/>
        </authorList>
    </citation>
    <scope>NUCLEOTIDE SEQUENCE [LARGE SCALE GENOMIC DNA]</scope>
    <source>
        <strain evidence="7 8">ZYFD042</strain>
    </source>
</reference>
<keyword evidence="4 6" id="KW-1133">Transmembrane helix</keyword>
<evidence type="ECO:0000256" key="6">
    <source>
        <dbReference type="SAM" id="Phobius"/>
    </source>
</evidence>
<protein>
    <submittedName>
        <fullName evidence="7">Cytochrome c oxidase assembly protein</fullName>
    </submittedName>
</protein>
<feature type="transmembrane region" description="Helical" evidence="6">
    <location>
        <begin position="121"/>
        <end position="142"/>
    </location>
</feature>
<evidence type="ECO:0000313" key="8">
    <source>
        <dbReference type="Proteomes" id="UP000285970"/>
    </source>
</evidence>
<keyword evidence="3 6" id="KW-0812">Transmembrane</keyword>
<dbReference type="InterPro" id="IPR019108">
    <property type="entry name" value="Caa3_assmbl_CtaG-rel"/>
</dbReference>
<gene>
    <name evidence="7" type="ORF">D8Y23_15690</name>
</gene>
<comment type="caution">
    <text evidence="7">The sequence shown here is derived from an EMBL/GenBank/DDBJ whole genome shotgun (WGS) entry which is preliminary data.</text>
</comment>